<dbReference type="OrthoDB" id="291762at2"/>
<proteinExistence type="predicted"/>
<dbReference type="GO" id="GO:0030674">
    <property type="term" value="F:protein-macromolecule adaptor activity"/>
    <property type="evidence" value="ECO:0007669"/>
    <property type="project" value="InterPro"/>
</dbReference>
<dbReference type="SUPFAM" id="SSF50969">
    <property type="entry name" value="YVTN repeat-like/Quinoprotein amine dehydrogenase"/>
    <property type="match status" value="1"/>
</dbReference>
<name>A0A5B9QJP7_9BACT</name>
<dbReference type="Gene3D" id="2.30.30.700">
    <property type="entry name" value="SLA1 homology domain 1"/>
    <property type="match status" value="1"/>
</dbReference>
<dbReference type="KEGG" id="bgok:Pr1d_16570"/>
<dbReference type="AlphaFoldDB" id="A0A5B9QJP7"/>
<dbReference type="Proteomes" id="UP000323917">
    <property type="component" value="Chromosome"/>
</dbReference>
<dbReference type="GO" id="GO:0008092">
    <property type="term" value="F:cytoskeletal protein binding"/>
    <property type="evidence" value="ECO:0007669"/>
    <property type="project" value="InterPro"/>
</dbReference>
<dbReference type="EMBL" id="CP042913">
    <property type="protein sequence ID" value="QEG34381.1"/>
    <property type="molecule type" value="Genomic_DNA"/>
</dbReference>
<accession>A0A5B9QJP7</accession>
<dbReference type="InterPro" id="IPR007131">
    <property type="entry name" value="SHD1"/>
</dbReference>
<evidence type="ECO:0000259" key="1">
    <source>
        <dbReference type="Pfam" id="PF03983"/>
    </source>
</evidence>
<dbReference type="Pfam" id="PF03983">
    <property type="entry name" value="SHD1"/>
    <property type="match status" value="1"/>
</dbReference>
<evidence type="ECO:0000313" key="3">
    <source>
        <dbReference type="Proteomes" id="UP000323917"/>
    </source>
</evidence>
<feature type="domain" description="SLA1 homology" evidence="1">
    <location>
        <begin position="37"/>
        <end position="93"/>
    </location>
</feature>
<dbReference type="GO" id="GO:0042802">
    <property type="term" value="F:identical protein binding"/>
    <property type="evidence" value="ECO:0007669"/>
    <property type="project" value="InterPro"/>
</dbReference>
<evidence type="ECO:0000313" key="2">
    <source>
        <dbReference type="EMBL" id="QEG34381.1"/>
    </source>
</evidence>
<organism evidence="2 3">
    <name type="scientific">Bythopirellula goksoeyrii</name>
    <dbReference type="NCBI Taxonomy" id="1400387"/>
    <lineage>
        <taxon>Bacteria</taxon>
        <taxon>Pseudomonadati</taxon>
        <taxon>Planctomycetota</taxon>
        <taxon>Planctomycetia</taxon>
        <taxon>Pirellulales</taxon>
        <taxon>Lacipirellulaceae</taxon>
        <taxon>Bythopirellula</taxon>
    </lineage>
</organism>
<dbReference type="InterPro" id="IPR015943">
    <property type="entry name" value="WD40/YVTN_repeat-like_dom_sf"/>
</dbReference>
<sequence>MANSPRHRFWHSGILVHGSYVFACLSAFIFATSSTAAEYESRIWSDKSGKHEIKAKFIDLVDGQVRLERPNGDVSRIPLEKLSVADQDYVKNGAKSAQPHEPAAPAPQGLQVGDRVEAQHFGKWKLGVVTEIDYKWDDVEVRIDGDDDMDWTKDLDELRYPGTTQQPFLVKPASPASSLKTVRPDYDDMARLIADGTPADKIQADPHSDAGSAWKPRAVRLSGKSDFFEKPADFVVTASAEPLALILHGNHHGEALPRVEIVDLSSRKVVASGPAPPGTSKLVLSPSGTTIATAQSDLHGDDSSGQVDIWKLADKKISHLVSFVPYVMNTWPNLDPEWFAWLDDKRLFTVNSEGQLLLWNASDAKANYELMLDRGVKPLLTAGRRHLVVPTSAGVQFYDADSGDLLAVVGSGNFRNATLAFSPSGRQLAIASNEFIDVFDITTGETTRSFPCRGLGFRDELTWVDEDYLFSAGGLLINVPLRIIAWKFDIRNQLVKSFAGTHWMLLDNHAKKTQALVPFELPPPEALEAVKDLSDEDLLVVKPGDSISIDVQIPEDNLLAQDVQQSLEEALADANMKLVDDSPLKLVARTKTGETQKIRYRGFHDHFGKGELIDVVNRIYEMELLLNGAVIWKRESVHSAPYHLQLQEGESTRTAIDRVMKPSGANFKGRLPSFVVRPEYMEPLGKSNLSLGF</sequence>
<dbReference type="RefSeq" id="WP_148073041.1">
    <property type="nucleotide sequence ID" value="NZ_CP042913.1"/>
</dbReference>
<dbReference type="InterPro" id="IPR011044">
    <property type="entry name" value="Quino_amine_DH_bsu"/>
</dbReference>
<reference evidence="2 3" key="1">
    <citation type="submission" date="2019-08" db="EMBL/GenBank/DDBJ databases">
        <title>Deep-cultivation of Planctomycetes and their phenomic and genomic characterization uncovers novel biology.</title>
        <authorList>
            <person name="Wiegand S."/>
            <person name="Jogler M."/>
            <person name="Boedeker C."/>
            <person name="Pinto D."/>
            <person name="Vollmers J."/>
            <person name="Rivas-Marin E."/>
            <person name="Kohn T."/>
            <person name="Peeters S.H."/>
            <person name="Heuer A."/>
            <person name="Rast P."/>
            <person name="Oberbeckmann S."/>
            <person name="Bunk B."/>
            <person name="Jeske O."/>
            <person name="Meyerdierks A."/>
            <person name="Storesund J.E."/>
            <person name="Kallscheuer N."/>
            <person name="Luecker S."/>
            <person name="Lage O.M."/>
            <person name="Pohl T."/>
            <person name="Merkel B.J."/>
            <person name="Hornburger P."/>
            <person name="Mueller R.-W."/>
            <person name="Bruemmer F."/>
            <person name="Labrenz M."/>
            <person name="Spormann A.M."/>
            <person name="Op den Camp H."/>
            <person name="Overmann J."/>
            <person name="Amann R."/>
            <person name="Jetten M.S.M."/>
            <person name="Mascher T."/>
            <person name="Medema M.H."/>
            <person name="Devos D.P."/>
            <person name="Kaster A.-K."/>
            <person name="Ovreas L."/>
            <person name="Rohde M."/>
            <person name="Galperin M.Y."/>
            <person name="Jogler C."/>
        </authorList>
    </citation>
    <scope>NUCLEOTIDE SEQUENCE [LARGE SCALE GENOMIC DNA]</scope>
    <source>
        <strain evidence="2 3">Pr1d</strain>
    </source>
</reference>
<dbReference type="Gene3D" id="2.130.10.10">
    <property type="entry name" value="YVTN repeat-like/Quinoprotein amine dehydrogenase"/>
    <property type="match status" value="1"/>
</dbReference>
<gene>
    <name evidence="2" type="ORF">Pr1d_16570</name>
</gene>
<protein>
    <recommendedName>
        <fullName evidence="1">SLA1 homology domain-containing protein</fullName>
    </recommendedName>
</protein>
<keyword evidence="3" id="KW-1185">Reference proteome</keyword>
<dbReference type="GO" id="GO:0043130">
    <property type="term" value="F:ubiquitin binding"/>
    <property type="evidence" value="ECO:0007669"/>
    <property type="project" value="InterPro"/>
</dbReference>